<evidence type="ECO:0000313" key="3">
    <source>
        <dbReference type="Proteomes" id="UP000822688"/>
    </source>
</evidence>
<dbReference type="EMBL" id="CM026432">
    <property type="protein sequence ID" value="KAG0556994.1"/>
    <property type="molecule type" value="Genomic_DNA"/>
</dbReference>
<gene>
    <name evidence="2" type="ORF">KC19_11G093900</name>
</gene>
<dbReference type="AlphaFoldDB" id="A0A8T0GFA4"/>
<comment type="caution">
    <text evidence="2">The sequence shown here is derived from an EMBL/GenBank/DDBJ whole genome shotgun (WGS) entry which is preliminary data.</text>
</comment>
<feature type="domain" description="Zinc-ribbon 15" evidence="1">
    <location>
        <begin position="24"/>
        <end position="110"/>
    </location>
</feature>
<dbReference type="PANTHER" id="PTHR36718:SF1">
    <property type="entry name" value="DOUBLE ZINC RIBBON PROTEIN MJ0416"/>
    <property type="match status" value="1"/>
</dbReference>
<proteinExistence type="predicted"/>
<dbReference type="EMBL" id="CM026432">
    <property type="protein sequence ID" value="KAG0556995.1"/>
    <property type="molecule type" value="Genomic_DNA"/>
</dbReference>
<sequence length="113" mass="12735">MVFFFFVGGLTQEVRTVLKNETEICPVCKSPASLVEYDNVLRMFFVPVWKWSGDNPAVKCTSCPFLTPSHKFNNLRRNRPGLVEQGAKSQCWSCLSPLDSANFKFCPYCGASL</sequence>
<protein>
    <recommendedName>
        <fullName evidence="1">Zinc-ribbon 15 domain-containing protein</fullName>
    </recommendedName>
</protein>
<dbReference type="Pfam" id="PF17032">
    <property type="entry name" value="Zn_ribbon_15"/>
    <property type="match status" value="1"/>
</dbReference>
<dbReference type="PANTHER" id="PTHR36718">
    <property type="entry name" value="OS05G0435400 PROTEIN"/>
    <property type="match status" value="1"/>
</dbReference>
<keyword evidence="3" id="KW-1185">Reference proteome</keyword>
<dbReference type="Proteomes" id="UP000822688">
    <property type="component" value="Chromosome 11"/>
</dbReference>
<evidence type="ECO:0000313" key="2">
    <source>
        <dbReference type="EMBL" id="KAG0556994.1"/>
    </source>
</evidence>
<dbReference type="InterPro" id="IPR031493">
    <property type="entry name" value="Zinc_ribbon_15"/>
</dbReference>
<accession>A0A8T0GFA4</accession>
<evidence type="ECO:0000259" key="1">
    <source>
        <dbReference type="Pfam" id="PF17032"/>
    </source>
</evidence>
<name>A0A8T0GFA4_CERPU</name>
<reference evidence="2 3" key="1">
    <citation type="submission" date="2020-06" db="EMBL/GenBank/DDBJ databases">
        <title>WGS assembly of Ceratodon purpureus strain R40.</title>
        <authorList>
            <person name="Carey S.B."/>
            <person name="Jenkins J."/>
            <person name="Shu S."/>
            <person name="Lovell J.T."/>
            <person name="Sreedasyam A."/>
            <person name="Maumus F."/>
            <person name="Tiley G.P."/>
            <person name="Fernandez-Pozo N."/>
            <person name="Barry K."/>
            <person name="Chen C."/>
            <person name="Wang M."/>
            <person name="Lipzen A."/>
            <person name="Daum C."/>
            <person name="Saski C.A."/>
            <person name="Payton A.C."/>
            <person name="Mcbreen J.C."/>
            <person name="Conrad R.E."/>
            <person name="Kollar L.M."/>
            <person name="Olsson S."/>
            <person name="Huttunen S."/>
            <person name="Landis J.B."/>
            <person name="Wickett N.J."/>
            <person name="Johnson M.G."/>
            <person name="Rensing S.A."/>
            <person name="Grimwood J."/>
            <person name="Schmutz J."/>
            <person name="Mcdaniel S.F."/>
        </authorList>
    </citation>
    <scope>NUCLEOTIDE SEQUENCE [LARGE SCALE GENOMIC DNA]</scope>
    <source>
        <strain evidence="2 3">R40</strain>
    </source>
</reference>
<organism evidence="2 3">
    <name type="scientific">Ceratodon purpureus</name>
    <name type="common">Fire moss</name>
    <name type="synonym">Dicranum purpureum</name>
    <dbReference type="NCBI Taxonomy" id="3225"/>
    <lineage>
        <taxon>Eukaryota</taxon>
        <taxon>Viridiplantae</taxon>
        <taxon>Streptophyta</taxon>
        <taxon>Embryophyta</taxon>
        <taxon>Bryophyta</taxon>
        <taxon>Bryophytina</taxon>
        <taxon>Bryopsida</taxon>
        <taxon>Dicranidae</taxon>
        <taxon>Pseudoditrichales</taxon>
        <taxon>Ditrichaceae</taxon>
        <taxon>Ceratodon</taxon>
    </lineage>
</organism>
<dbReference type="InterPro" id="IPR053281">
    <property type="entry name" value="Double_zinc_ribbon"/>
</dbReference>